<name>A0ABP5SZ28_9ACTN</name>
<dbReference type="RefSeq" id="WP_344612334.1">
    <property type="nucleotide sequence ID" value="NZ_BAAARV010000019.1"/>
</dbReference>
<evidence type="ECO:0000313" key="2">
    <source>
        <dbReference type="Proteomes" id="UP001501444"/>
    </source>
</evidence>
<sequence length="59" mass="6840">MRERDRDDWDCLDQCVAATRSDSAEVSRAGARFVSLYRRFIYDSLPANWPEVFAALRPS</sequence>
<evidence type="ECO:0000313" key="1">
    <source>
        <dbReference type="EMBL" id="GAA2340433.1"/>
    </source>
</evidence>
<keyword evidence="2" id="KW-1185">Reference proteome</keyword>
<reference evidence="2" key="1">
    <citation type="journal article" date="2019" name="Int. J. Syst. Evol. Microbiol.">
        <title>The Global Catalogue of Microorganisms (GCM) 10K type strain sequencing project: providing services to taxonomists for standard genome sequencing and annotation.</title>
        <authorList>
            <consortium name="The Broad Institute Genomics Platform"/>
            <consortium name="The Broad Institute Genome Sequencing Center for Infectious Disease"/>
            <person name="Wu L."/>
            <person name="Ma J."/>
        </authorList>
    </citation>
    <scope>NUCLEOTIDE SEQUENCE [LARGE SCALE GENOMIC DNA]</scope>
    <source>
        <strain evidence="2">JCM 3272</strain>
    </source>
</reference>
<gene>
    <name evidence="1" type="ORF">GCM10010170_023380</name>
</gene>
<accession>A0ABP5SZ28</accession>
<comment type="caution">
    <text evidence="1">The sequence shown here is derived from an EMBL/GenBank/DDBJ whole genome shotgun (WGS) entry which is preliminary data.</text>
</comment>
<proteinExistence type="predicted"/>
<dbReference type="Proteomes" id="UP001501444">
    <property type="component" value="Unassembled WGS sequence"/>
</dbReference>
<organism evidence="1 2">
    <name type="scientific">Dactylosporangium salmoneum</name>
    <dbReference type="NCBI Taxonomy" id="53361"/>
    <lineage>
        <taxon>Bacteria</taxon>
        <taxon>Bacillati</taxon>
        <taxon>Actinomycetota</taxon>
        <taxon>Actinomycetes</taxon>
        <taxon>Micromonosporales</taxon>
        <taxon>Micromonosporaceae</taxon>
        <taxon>Dactylosporangium</taxon>
    </lineage>
</organism>
<protein>
    <submittedName>
        <fullName evidence="1">Uncharacterized protein</fullName>
    </submittedName>
</protein>
<dbReference type="EMBL" id="BAAARV010000019">
    <property type="protein sequence ID" value="GAA2340433.1"/>
    <property type="molecule type" value="Genomic_DNA"/>
</dbReference>